<accession>A0A1X7A0W6</accession>
<evidence type="ECO:0000313" key="2">
    <source>
        <dbReference type="EMBL" id="PSK81539.1"/>
    </source>
</evidence>
<evidence type="ECO:0000256" key="1">
    <source>
        <dbReference type="SAM" id="MobiDB-lite"/>
    </source>
</evidence>
<sequence>MTITTLPHPPQYFSGSNGQPTDLERCLVNASGGGNSHDTPDFKGEEVSANLVKALATGTFEHPEWADWIPNPAGFSLKGAKIKERLILTEIKNLPSMELAECKLEGGLDLGGSSINGDVVLERCIVNKELSLASARIEGMARLSHGQVGTLKAKGVRADSVCLRFMKLEGRIDICEADIPGEIQFLSVTFPKGIARISAKHVSAGRWFMTGCKIPGKIDLYQSNFQSVFVVSGCRIGNGEESAFSAPMSNFGGGAFINGKTQIEGGLDLNYSNFEVGLDLSGSKIKRFKDFAIRLDGSRIEGQLDLRNSVVEGLIFAHRMTVNGRLTLQGALLSSNEAQVAGSLPSSESSEVLQETSSSLNSGPTGGLGGKRSRKAKRQPARIFTNTGTPLFQFRRPAYQAASLCQRNVPAALLIFHMRNAVFWMMCLLVGRFQ</sequence>
<name>A0A1X7A0W6_9RHOB</name>
<dbReference type="EMBL" id="PYGB01000015">
    <property type="protein sequence ID" value="PSK81539.1"/>
    <property type="molecule type" value="Genomic_DNA"/>
</dbReference>
<feature type="region of interest" description="Disordered" evidence="1">
    <location>
        <begin position="344"/>
        <end position="380"/>
    </location>
</feature>
<feature type="compositionally biased region" description="Polar residues" evidence="1">
    <location>
        <begin position="344"/>
        <end position="363"/>
    </location>
</feature>
<protein>
    <submittedName>
        <fullName evidence="3">Uncharacterized protein</fullName>
    </submittedName>
</protein>
<reference evidence="2 5" key="2">
    <citation type="submission" date="2018-03" db="EMBL/GenBank/DDBJ databases">
        <title>Genomic Encyclopedia of Archaeal and Bacterial Type Strains, Phase II (KMG-II): from individual species to whole genera.</title>
        <authorList>
            <person name="Goeker M."/>
        </authorList>
    </citation>
    <scope>NUCLEOTIDE SEQUENCE [LARGE SCALE GENOMIC DNA]</scope>
    <source>
        <strain evidence="2 5">DSM 29956</strain>
    </source>
</reference>
<keyword evidence="5" id="KW-1185">Reference proteome</keyword>
<evidence type="ECO:0000313" key="4">
    <source>
        <dbReference type="Proteomes" id="UP000193495"/>
    </source>
</evidence>
<evidence type="ECO:0000313" key="3">
    <source>
        <dbReference type="EMBL" id="SLN67043.1"/>
    </source>
</evidence>
<dbReference type="Proteomes" id="UP000193495">
    <property type="component" value="Unassembled WGS sequence"/>
</dbReference>
<proteinExistence type="predicted"/>
<dbReference type="EMBL" id="FWFY01000013">
    <property type="protein sequence ID" value="SLN67043.1"/>
    <property type="molecule type" value="Genomic_DNA"/>
</dbReference>
<feature type="compositionally biased region" description="Basic residues" evidence="1">
    <location>
        <begin position="371"/>
        <end position="380"/>
    </location>
</feature>
<reference evidence="3 4" key="1">
    <citation type="submission" date="2017-03" db="EMBL/GenBank/DDBJ databases">
        <authorList>
            <person name="Afonso C.L."/>
            <person name="Miller P.J."/>
            <person name="Scott M.A."/>
            <person name="Spackman E."/>
            <person name="Goraichik I."/>
            <person name="Dimitrov K.M."/>
            <person name="Suarez D.L."/>
            <person name="Swayne D.E."/>
        </authorList>
    </citation>
    <scope>NUCLEOTIDE SEQUENCE [LARGE SCALE GENOMIC DNA]</scope>
    <source>
        <strain evidence="3 4">CECT 8367</strain>
    </source>
</reference>
<dbReference type="OrthoDB" id="5194370at2"/>
<gene>
    <name evidence="2" type="ORF">CLV79_1157</name>
    <name evidence="3" type="ORF">LOS8367_03330</name>
</gene>
<organism evidence="3 4">
    <name type="scientific">Limimaricola soesokkakensis</name>
    <dbReference type="NCBI Taxonomy" id="1343159"/>
    <lineage>
        <taxon>Bacteria</taxon>
        <taxon>Pseudomonadati</taxon>
        <taxon>Pseudomonadota</taxon>
        <taxon>Alphaproteobacteria</taxon>
        <taxon>Rhodobacterales</taxon>
        <taxon>Paracoccaceae</taxon>
        <taxon>Limimaricola</taxon>
    </lineage>
</organism>
<evidence type="ECO:0000313" key="5">
    <source>
        <dbReference type="Proteomes" id="UP000240624"/>
    </source>
</evidence>
<dbReference type="AlphaFoldDB" id="A0A1X7A0W6"/>
<dbReference type="RefSeq" id="WP_133056355.1">
    <property type="nucleotide sequence ID" value="NZ_FWFY01000013.1"/>
</dbReference>
<dbReference type="Proteomes" id="UP000240624">
    <property type="component" value="Unassembled WGS sequence"/>
</dbReference>